<evidence type="ECO:0000313" key="2">
    <source>
        <dbReference type="EMBL" id="GAA0173584.1"/>
    </source>
</evidence>
<keyword evidence="3" id="KW-1185">Reference proteome</keyword>
<feature type="domain" description="Reverse transcriptase" evidence="1">
    <location>
        <begin position="1"/>
        <end position="239"/>
    </location>
</feature>
<organism evidence="2 3">
    <name type="scientific">Lithospermum erythrorhizon</name>
    <name type="common">Purple gromwell</name>
    <name type="synonym">Lithospermum officinale var. erythrorhizon</name>
    <dbReference type="NCBI Taxonomy" id="34254"/>
    <lineage>
        <taxon>Eukaryota</taxon>
        <taxon>Viridiplantae</taxon>
        <taxon>Streptophyta</taxon>
        <taxon>Embryophyta</taxon>
        <taxon>Tracheophyta</taxon>
        <taxon>Spermatophyta</taxon>
        <taxon>Magnoliopsida</taxon>
        <taxon>eudicotyledons</taxon>
        <taxon>Gunneridae</taxon>
        <taxon>Pentapetalae</taxon>
        <taxon>asterids</taxon>
        <taxon>lamiids</taxon>
        <taxon>Boraginales</taxon>
        <taxon>Boraginaceae</taxon>
        <taxon>Boraginoideae</taxon>
        <taxon>Lithospermeae</taxon>
        <taxon>Lithospermum</taxon>
    </lineage>
</organism>
<dbReference type="AlphaFoldDB" id="A0AAV3RB19"/>
<dbReference type="PANTHER" id="PTHR33116:SF86">
    <property type="entry name" value="REVERSE TRANSCRIPTASE DOMAIN-CONTAINING PROTEIN"/>
    <property type="match status" value="1"/>
</dbReference>
<dbReference type="PROSITE" id="PS50878">
    <property type="entry name" value="RT_POL"/>
    <property type="match status" value="1"/>
</dbReference>
<comment type="caution">
    <text evidence="2">The sequence shown here is derived from an EMBL/GenBank/DDBJ whole genome shotgun (WGS) entry which is preliminary data.</text>
</comment>
<dbReference type="InterPro" id="IPR000477">
    <property type="entry name" value="RT_dom"/>
</dbReference>
<evidence type="ECO:0000259" key="1">
    <source>
        <dbReference type="PROSITE" id="PS50878"/>
    </source>
</evidence>
<dbReference type="EMBL" id="BAABME010026262">
    <property type="protein sequence ID" value="GAA0173584.1"/>
    <property type="molecule type" value="Genomic_DNA"/>
</dbReference>
<reference evidence="2 3" key="1">
    <citation type="submission" date="2024-01" db="EMBL/GenBank/DDBJ databases">
        <title>The complete chloroplast genome sequence of Lithospermum erythrorhizon: insights into the phylogenetic relationship among Boraginaceae species and the maternal lineages of purple gromwells.</title>
        <authorList>
            <person name="Okada T."/>
            <person name="Watanabe K."/>
        </authorList>
    </citation>
    <scope>NUCLEOTIDE SEQUENCE [LARGE SCALE GENOMIC DNA]</scope>
</reference>
<dbReference type="Pfam" id="PF00078">
    <property type="entry name" value="RVT_1"/>
    <property type="match status" value="1"/>
</dbReference>
<name>A0AAV3RB19_LITER</name>
<proteinExistence type="predicted"/>
<accession>A0AAV3RB19</accession>
<dbReference type="Proteomes" id="UP001454036">
    <property type="component" value="Unassembled WGS sequence"/>
</dbReference>
<gene>
    <name evidence="2" type="ORF">LIER_41553</name>
</gene>
<sequence length="408" mass="46090">MEKVHEVAVAFYRQLFISQNGGNLANIDHLLTRHLDTNSQAAQKIAFINENVKRCLFSMTRNKAPGPDDWSFLRAMLIRVGFSSNWVSIIMNYVEFVTYLLLINGDQVGYITPGRGLRQGHPLSPYLFIICTEGLISLLKEACSSGELKGIKVGPSLEPMTHLMFVDDTLLLGSATLSEAAKFKSILDIYESWSGQLVNAQKSTLLFRPNVSGTTRVAILAMLGMTEVNSHEKYLGLPTTIASSKKKVFSTIVDRVKAKVANWKPRILSTTGKEVFIISVLQSISTFTMKYFRLPLQTCNEINFILANFWWGSDTSNKKKIHWLTWQCLCKQKSEGGMGFRDTQSFNQALLWKQAWKLITEPNSPLSQVYKDRYFPRTSFWAAQLGPKPSYTWRSILSAKDLICKGLE</sequence>
<protein>
    <recommendedName>
        <fullName evidence="1">Reverse transcriptase domain-containing protein</fullName>
    </recommendedName>
</protein>
<evidence type="ECO:0000313" key="3">
    <source>
        <dbReference type="Proteomes" id="UP001454036"/>
    </source>
</evidence>
<dbReference type="PANTHER" id="PTHR33116">
    <property type="entry name" value="REVERSE TRANSCRIPTASE ZINC-BINDING DOMAIN-CONTAINING PROTEIN-RELATED-RELATED"/>
    <property type="match status" value="1"/>
</dbReference>